<dbReference type="RefSeq" id="WP_209747209.1">
    <property type="nucleotide sequence ID" value="NZ_JBHSMH010000004.1"/>
</dbReference>
<keyword evidence="1" id="KW-0472">Membrane</keyword>
<feature type="transmembrane region" description="Helical" evidence="1">
    <location>
        <begin position="20"/>
        <end position="51"/>
    </location>
</feature>
<dbReference type="Proteomes" id="UP001596105">
    <property type="component" value="Unassembled WGS sequence"/>
</dbReference>
<sequence>MNGDPRSANKNGHGKDFALGFFGCIGLHVVVAFVFLPAAIVIGITQVLYVLPLAIAFRRRTGFLQGLLIAAAVTFLLNAACFGFFIFGFS</sequence>
<evidence type="ECO:0000256" key="1">
    <source>
        <dbReference type="SAM" id="Phobius"/>
    </source>
</evidence>
<name>A0ABW0LQ44_9BACL</name>
<proteinExistence type="predicted"/>
<keyword evidence="1" id="KW-1133">Transmembrane helix</keyword>
<reference evidence="3" key="1">
    <citation type="journal article" date="2019" name="Int. J. Syst. Evol. Microbiol.">
        <title>The Global Catalogue of Microorganisms (GCM) 10K type strain sequencing project: providing services to taxonomists for standard genome sequencing and annotation.</title>
        <authorList>
            <consortium name="The Broad Institute Genomics Platform"/>
            <consortium name="The Broad Institute Genome Sequencing Center for Infectious Disease"/>
            <person name="Wu L."/>
            <person name="Ma J."/>
        </authorList>
    </citation>
    <scope>NUCLEOTIDE SEQUENCE [LARGE SCALE GENOMIC DNA]</scope>
    <source>
        <strain evidence="3">CCUG 57113</strain>
    </source>
</reference>
<accession>A0ABW0LQ44</accession>
<keyword evidence="3" id="KW-1185">Reference proteome</keyword>
<evidence type="ECO:0000313" key="2">
    <source>
        <dbReference type="EMBL" id="MFC5467441.1"/>
    </source>
</evidence>
<feature type="transmembrane region" description="Helical" evidence="1">
    <location>
        <begin position="63"/>
        <end position="87"/>
    </location>
</feature>
<gene>
    <name evidence="2" type="ORF">ACFPPD_01840</name>
</gene>
<evidence type="ECO:0008006" key="4">
    <source>
        <dbReference type="Google" id="ProtNLM"/>
    </source>
</evidence>
<keyword evidence="1" id="KW-0812">Transmembrane</keyword>
<organism evidence="2 3">
    <name type="scientific">Cohnella suwonensis</name>
    <dbReference type="NCBI Taxonomy" id="696072"/>
    <lineage>
        <taxon>Bacteria</taxon>
        <taxon>Bacillati</taxon>
        <taxon>Bacillota</taxon>
        <taxon>Bacilli</taxon>
        <taxon>Bacillales</taxon>
        <taxon>Paenibacillaceae</taxon>
        <taxon>Cohnella</taxon>
    </lineage>
</organism>
<comment type="caution">
    <text evidence="2">The sequence shown here is derived from an EMBL/GenBank/DDBJ whole genome shotgun (WGS) entry which is preliminary data.</text>
</comment>
<protein>
    <recommendedName>
        <fullName evidence="4">DUF4190 domain-containing protein</fullName>
    </recommendedName>
</protein>
<dbReference type="EMBL" id="JBHSMH010000004">
    <property type="protein sequence ID" value="MFC5467441.1"/>
    <property type="molecule type" value="Genomic_DNA"/>
</dbReference>
<evidence type="ECO:0000313" key="3">
    <source>
        <dbReference type="Proteomes" id="UP001596105"/>
    </source>
</evidence>